<sequence>MGQYELIFTIDHLEEDRAFEISNTIDVMYSEHGRTSLLTVTSEGDTALAAATDVVAQLETQFGVVIHRAYEDLVTKADIAERAGATVQAVGQWARGVRRKELRFPEPFNLVGGGVWLWADVNEWLREAGKAYDDDLLYPNRDELELINAWLKNRKSGQPSRRINLVHLGSAMSEQNGVQFTASARSTRGVHASAVRAPDVVWTRADYEMAG</sequence>
<name>A0A229SID0_9PSEU</name>
<gene>
    <name evidence="1" type="ORF">CFP71_01875</name>
</gene>
<dbReference type="AlphaFoldDB" id="A0A229SID0"/>
<keyword evidence="2" id="KW-1185">Reference proteome</keyword>
<organism evidence="1 2">
    <name type="scientific">Amycolatopsis thailandensis</name>
    <dbReference type="NCBI Taxonomy" id="589330"/>
    <lineage>
        <taxon>Bacteria</taxon>
        <taxon>Bacillati</taxon>
        <taxon>Actinomycetota</taxon>
        <taxon>Actinomycetes</taxon>
        <taxon>Pseudonocardiales</taxon>
        <taxon>Pseudonocardiaceae</taxon>
        <taxon>Amycolatopsis</taxon>
    </lineage>
</organism>
<evidence type="ECO:0000313" key="2">
    <source>
        <dbReference type="Proteomes" id="UP000215223"/>
    </source>
</evidence>
<dbReference type="OrthoDB" id="3727407at2"/>
<evidence type="ECO:0000313" key="1">
    <source>
        <dbReference type="EMBL" id="OXM58635.1"/>
    </source>
</evidence>
<protein>
    <submittedName>
        <fullName evidence="1">Uncharacterized protein</fullName>
    </submittedName>
</protein>
<proteinExistence type="predicted"/>
<dbReference type="Proteomes" id="UP000215223">
    <property type="component" value="Unassembled WGS sequence"/>
</dbReference>
<dbReference type="EMBL" id="NMQT01000008">
    <property type="protein sequence ID" value="OXM58635.1"/>
    <property type="molecule type" value="Genomic_DNA"/>
</dbReference>
<reference evidence="1 2" key="1">
    <citation type="submission" date="2017-07" db="EMBL/GenBank/DDBJ databases">
        <title>Amycolatopsis thailandensis Genome sequencing and assembly.</title>
        <authorList>
            <person name="Kaur N."/>
            <person name="Mayilraj S."/>
        </authorList>
    </citation>
    <scope>NUCLEOTIDE SEQUENCE [LARGE SCALE GENOMIC DNA]</scope>
    <source>
        <strain evidence="1 2">JCM 16380</strain>
    </source>
</reference>
<dbReference type="RefSeq" id="WP_093932072.1">
    <property type="nucleotide sequence ID" value="NZ_NMQT01000008.1"/>
</dbReference>
<comment type="caution">
    <text evidence="1">The sequence shown here is derived from an EMBL/GenBank/DDBJ whole genome shotgun (WGS) entry which is preliminary data.</text>
</comment>
<accession>A0A229SID0</accession>